<dbReference type="AlphaFoldDB" id="A0A1V4L1I8"/>
<name>A0A1V4L1I8_PATFA</name>
<keyword evidence="2" id="KW-1185">Reference proteome</keyword>
<dbReference type="Proteomes" id="UP000190648">
    <property type="component" value="Unassembled WGS sequence"/>
</dbReference>
<accession>A0A1V4L1I8</accession>
<dbReference type="EMBL" id="LSYS01000242">
    <property type="protein sequence ID" value="OPJ90496.1"/>
    <property type="molecule type" value="Genomic_DNA"/>
</dbReference>
<sequence length="111" mass="12803">MDSYAFCSKKLEEQQERRRVSAALKSHRYTWAETDERLCQDQHWLGHQNCCTGTLHTTSCSSKGPALPRSETPFSSMAASRENGICHINTELQLSFSTLYGTVRWKRKLQY</sequence>
<evidence type="ECO:0000313" key="2">
    <source>
        <dbReference type="Proteomes" id="UP000190648"/>
    </source>
</evidence>
<reference evidence="1 2" key="1">
    <citation type="submission" date="2016-02" db="EMBL/GenBank/DDBJ databases">
        <title>Band-tailed pigeon sequencing and assembly.</title>
        <authorList>
            <person name="Soares A.E."/>
            <person name="Novak B.J."/>
            <person name="Rice E.S."/>
            <person name="O'Connell B."/>
            <person name="Chang D."/>
            <person name="Weber S."/>
            <person name="Shapiro B."/>
        </authorList>
    </citation>
    <scope>NUCLEOTIDE SEQUENCE [LARGE SCALE GENOMIC DNA]</scope>
    <source>
        <strain evidence="1">BTP2013</strain>
        <tissue evidence="1">Blood</tissue>
    </source>
</reference>
<protein>
    <submittedName>
        <fullName evidence="1">Uncharacterized protein</fullName>
    </submittedName>
</protein>
<proteinExistence type="predicted"/>
<gene>
    <name evidence="1" type="ORF">AV530_008677</name>
</gene>
<evidence type="ECO:0000313" key="1">
    <source>
        <dbReference type="EMBL" id="OPJ90496.1"/>
    </source>
</evidence>
<comment type="caution">
    <text evidence="1">The sequence shown here is derived from an EMBL/GenBank/DDBJ whole genome shotgun (WGS) entry which is preliminary data.</text>
</comment>
<organism evidence="1 2">
    <name type="scientific">Patagioenas fasciata monilis</name>
    <dbReference type="NCBI Taxonomy" id="372326"/>
    <lineage>
        <taxon>Eukaryota</taxon>
        <taxon>Metazoa</taxon>
        <taxon>Chordata</taxon>
        <taxon>Craniata</taxon>
        <taxon>Vertebrata</taxon>
        <taxon>Euteleostomi</taxon>
        <taxon>Archelosauria</taxon>
        <taxon>Archosauria</taxon>
        <taxon>Dinosauria</taxon>
        <taxon>Saurischia</taxon>
        <taxon>Theropoda</taxon>
        <taxon>Coelurosauria</taxon>
        <taxon>Aves</taxon>
        <taxon>Neognathae</taxon>
        <taxon>Neoaves</taxon>
        <taxon>Columbimorphae</taxon>
        <taxon>Columbiformes</taxon>
        <taxon>Columbidae</taxon>
        <taxon>Patagioenas</taxon>
    </lineage>
</organism>